<feature type="non-terminal residue" evidence="1">
    <location>
        <position position="1"/>
    </location>
</feature>
<evidence type="ECO:0000313" key="2">
    <source>
        <dbReference type="Proteomes" id="UP001529510"/>
    </source>
</evidence>
<dbReference type="Proteomes" id="UP001529510">
    <property type="component" value="Unassembled WGS sequence"/>
</dbReference>
<sequence>RKPEEVIKRYKEVLKTFRKVTTMSAAFHRHGLDRGTIASTASIAELAIADPGFYQEIKKSNKETLLDFAK</sequence>
<gene>
    <name evidence="1" type="ORF">M9458_050522</name>
</gene>
<accession>A0ABD0MW10</accession>
<reference evidence="1 2" key="1">
    <citation type="submission" date="2024-05" db="EMBL/GenBank/DDBJ databases">
        <title>Genome sequencing and assembly of Indian major carp, Cirrhinus mrigala (Hamilton, 1822).</title>
        <authorList>
            <person name="Mohindra V."/>
            <person name="Chowdhury L.M."/>
            <person name="Lal K."/>
            <person name="Jena J.K."/>
        </authorList>
    </citation>
    <scope>NUCLEOTIDE SEQUENCE [LARGE SCALE GENOMIC DNA]</scope>
    <source>
        <strain evidence="1">CM1030</strain>
        <tissue evidence="1">Blood</tissue>
    </source>
</reference>
<name>A0ABD0MW10_CIRMR</name>
<dbReference type="EMBL" id="JAMKFB020000042">
    <property type="protein sequence ID" value="KAL0154175.1"/>
    <property type="molecule type" value="Genomic_DNA"/>
</dbReference>
<proteinExistence type="predicted"/>
<dbReference type="AlphaFoldDB" id="A0ABD0MW10"/>
<dbReference type="Pfam" id="PF15794">
    <property type="entry name" value="CCDC106"/>
    <property type="match status" value="1"/>
</dbReference>
<keyword evidence="2" id="KW-1185">Reference proteome</keyword>
<feature type="non-terminal residue" evidence="1">
    <location>
        <position position="70"/>
    </location>
</feature>
<dbReference type="PANTHER" id="PTHR16477:SF5">
    <property type="entry name" value="COILED-COIL DOMAIN-CONTAINING PROTEIN 106-RELATED"/>
    <property type="match status" value="1"/>
</dbReference>
<dbReference type="PANTHER" id="PTHR16477">
    <property type="entry name" value="COILED-COIL DOMAIN-CONTAINING PROTEIN 106"/>
    <property type="match status" value="1"/>
</dbReference>
<comment type="caution">
    <text evidence="1">The sequence shown here is derived from an EMBL/GenBank/DDBJ whole genome shotgun (WGS) entry which is preliminary data.</text>
</comment>
<protein>
    <submittedName>
        <fullName evidence="1">Uncharacterized protein</fullName>
    </submittedName>
</protein>
<organism evidence="1 2">
    <name type="scientific">Cirrhinus mrigala</name>
    <name type="common">Mrigala</name>
    <dbReference type="NCBI Taxonomy" id="683832"/>
    <lineage>
        <taxon>Eukaryota</taxon>
        <taxon>Metazoa</taxon>
        <taxon>Chordata</taxon>
        <taxon>Craniata</taxon>
        <taxon>Vertebrata</taxon>
        <taxon>Euteleostomi</taxon>
        <taxon>Actinopterygii</taxon>
        <taxon>Neopterygii</taxon>
        <taxon>Teleostei</taxon>
        <taxon>Ostariophysi</taxon>
        <taxon>Cypriniformes</taxon>
        <taxon>Cyprinidae</taxon>
        <taxon>Labeoninae</taxon>
        <taxon>Labeonini</taxon>
        <taxon>Cirrhinus</taxon>
    </lineage>
</organism>
<dbReference type="InterPro" id="IPR031591">
    <property type="entry name" value="CCDC106"/>
</dbReference>
<evidence type="ECO:0000313" key="1">
    <source>
        <dbReference type="EMBL" id="KAL0154175.1"/>
    </source>
</evidence>